<feature type="region of interest" description="Disordered" evidence="6">
    <location>
        <begin position="28"/>
        <end position="57"/>
    </location>
</feature>
<dbReference type="GO" id="GO:0005634">
    <property type="term" value="C:nucleus"/>
    <property type="evidence" value="ECO:0007669"/>
    <property type="project" value="UniProtKB-SubCell"/>
</dbReference>
<keyword evidence="4" id="KW-0804">Transcription</keyword>
<dbReference type="Proteomes" id="UP000319257">
    <property type="component" value="Unassembled WGS sequence"/>
</dbReference>
<name>A0A507ALX3_9PEZI</name>
<keyword evidence="9" id="KW-1185">Reference proteome</keyword>
<keyword evidence="5" id="KW-0539">Nucleus</keyword>
<dbReference type="InterPro" id="IPR051711">
    <property type="entry name" value="Stress_Response_Reg"/>
</dbReference>
<dbReference type="InParanoid" id="A0A507ALX3"/>
<evidence type="ECO:0000256" key="4">
    <source>
        <dbReference type="ARBA" id="ARBA00023163"/>
    </source>
</evidence>
<keyword evidence="2" id="KW-0805">Transcription regulation</keyword>
<dbReference type="EMBL" id="SKBQ01000093">
    <property type="protein sequence ID" value="TPX07184.1"/>
    <property type="molecule type" value="Genomic_DNA"/>
</dbReference>
<dbReference type="GO" id="GO:0008270">
    <property type="term" value="F:zinc ion binding"/>
    <property type="evidence" value="ECO:0007669"/>
    <property type="project" value="InterPro"/>
</dbReference>
<dbReference type="SMART" id="SM00906">
    <property type="entry name" value="Fungal_trans"/>
    <property type="match status" value="1"/>
</dbReference>
<accession>A0A507ALX3</accession>
<evidence type="ECO:0000256" key="5">
    <source>
        <dbReference type="ARBA" id="ARBA00023242"/>
    </source>
</evidence>
<proteinExistence type="predicted"/>
<evidence type="ECO:0000256" key="6">
    <source>
        <dbReference type="SAM" id="MobiDB-lite"/>
    </source>
</evidence>
<dbReference type="STRING" id="1093900.A0A507ALX3"/>
<sequence length="613" mass="69140">MVIPRPGPSRNRLISYIDRILSENRQLRAHAHHSQPDGPSTSRYLDSADDSREESVENPVLSERPWFLPIESSRVPIFIGEVADTVFATRFRQVISDTTPNHIPRVNYPENSQLEELLRSQLPHPTRTEAMFLLRSALSSIDGCHHIVRASIERDNLEKYLSSPGTLDVILECKLLALFALGDLNANRWQNRAEHVPGLNYFAHALKAHGQLFERPCIESLELDLLLCLYSLSINRRHSAYLLASSAVRCGTVMGLNYNLPRGQGVDDTTREHMSRVWWTAYILDQNCATLSGQVFSIGDYDIFVDLPSTLHTAEAPKEDFRHTDYLVARIAMAKLTRQAVKSLYSRTKHEVSFLQRVQSALNGLKEWLQSLPQHLQIQNSESVSFAARTLQLLFNQCAIITTRPVVLHVLRLQTAHERSASTPADVTQNMQTLCDACLRCARQSYTLITELWIDGSFKTFDPYRTRYLFTCATVLAVSSVLRGPDGQGDSDRGNFELAAQLLEKLSAAGSYTAAEYCRLIEAIKTDMQICMRRQQHRENSMAEQSHSHVRKHTLGSSSVSSPPWQDIQVGMVFSDPSLATFLTEDQPFSEAMDMFLDDGSLGNVCWPYVGEL</sequence>
<dbReference type="GO" id="GO:0006351">
    <property type="term" value="P:DNA-templated transcription"/>
    <property type="evidence" value="ECO:0007669"/>
    <property type="project" value="InterPro"/>
</dbReference>
<evidence type="ECO:0000313" key="9">
    <source>
        <dbReference type="Proteomes" id="UP000319257"/>
    </source>
</evidence>
<feature type="domain" description="Xylanolytic transcriptional activator regulatory" evidence="7">
    <location>
        <begin position="240"/>
        <end position="314"/>
    </location>
</feature>
<organism evidence="8 9">
    <name type="scientific">Thyridium curvatum</name>
    <dbReference type="NCBI Taxonomy" id="1093900"/>
    <lineage>
        <taxon>Eukaryota</taxon>
        <taxon>Fungi</taxon>
        <taxon>Dikarya</taxon>
        <taxon>Ascomycota</taxon>
        <taxon>Pezizomycotina</taxon>
        <taxon>Sordariomycetes</taxon>
        <taxon>Sordariomycetidae</taxon>
        <taxon>Thyridiales</taxon>
        <taxon>Thyridiaceae</taxon>
        <taxon>Thyridium</taxon>
    </lineage>
</organism>
<comment type="subcellular location">
    <subcellularLocation>
        <location evidence="1">Nucleus</location>
    </subcellularLocation>
</comment>
<feature type="region of interest" description="Disordered" evidence="6">
    <location>
        <begin position="541"/>
        <end position="563"/>
    </location>
</feature>
<gene>
    <name evidence="8" type="ORF">E0L32_010887</name>
</gene>
<dbReference type="PANTHER" id="PTHR47540:SF6">
    <property type="entry name" value="ZN(II)2CYS6 TRANSCRIPTION FACTOR (EUROFUNG)"/>
    <property type="match status" value="1"/>
</dbReference>
<reference evidence="8 9" key="1">
    <citation type="submission" date="2019-06" db="EMBL/GenBank/DDBJ databases">
        <title>Draft genome sequence of the filamentous fungus Phialemoniopsis curvata isolated from diesel fuel.</title>
        <authorList>
            <person name="Varaljay V.A."/>
            <person name="Lyon W.J."/>
            <person name="Crouch A.L."/>
            <person name="Drake C.E."/>
            <person name="Hollomon J.M."/>
            <person name="Nadeau L.J."/>
            <person name="Nunn H.S."/>
            <person name="Stevenson B.S."/>
            <person name="Bojanowski C.L."/>
            <person name="Crookes-Goodson W.J."/>
        </authorList>
    </citation>
    <scope>NUCLEOTIDE SEQUENCE [LARGE SCALE GENOMIC DNA]</scope>
    <source>
        <strain evidence="8 9">D216</strain>
    </source>
</reference>
<evidence type="ECO:0000256" key="3">
    <source>
        <dbReference type="ARBA" id="ARBA00023125"/>
    </source>
</evidence>
<dbReference type="InterPro" id="IPR007219">
    <property type="entry name" value="XnlR_reg_dom"/>
</dbReference>
<dbReference type="GO" id="GO:0045944">
    <property type="term" value="P:positive regulation of transcription by RNA polymerase II"/>
    <property type="evidence" value="ECO:0007669"/>
    <property type="project" value="TreeGrafter"/>
</dbReference>
<dbReference type="CDD" id="cd12148">
    <property type="entry name" value="fungal_TF_MHR"/>
    <property type="match status" value="1"/>
</dbReference>
<protein>
    <recommendedName>
        <fullName evidence="7">Xylanolytic transcriptional activator regulatory domain-containing protein</fullName>
    </recommendedName>
</protein>
<dbReference type="PANTHER" id="PTHR47540">
    <property type="entry name" value="THIAMINE REPRESSIBLE GENES REGULATORY PROTEIN THI5"/>
    <property type="match status" value="1"/>
</dbReference>
<keyword evidence="3" id="KW-0238">DNA-binding</keyword>
<evidence type="ECO:0000259" key="7">
    <source>
        <dbReference type="SMART" id="SM00906"/>
    </source>
</evidence>
<evidence type="ECO:0000256" key="1">
    <source>
        <dbReference type="ARBA" id="ARBA00004123"/>
    </source>
</evidence>
<evidence type="ECO:0000256" key="2">
    <source>
        <dbReference type="ARBA" id="ARBA00023015"/>
    </source>
</evidence>
<evidence type="ECO:0000313" key="8">
    <source>
        <dbReference type="EMBL" id="TPX07184.1"/>
    </source>
</evidence>
<dbReference type="GO" id="GO:0043565">
    <property type="term" value="F:sequence-specific DNA binding"/>
    <property type="evidence" value="ECO:0007669"/>
    <property type="project" value="TreeGrafter"/>
</dbReference>
<dbReference type="RefSeq" id="XP_030988895.1">
    <property type="nucleotide sequence ID" value="XM_031133555.1"/>
</dbReference>
<dbReference type="OrthoDB" id="3266505at2759"/>
<dbReference type="AlphaFoldDB" id="A0A507ALX3"/>
<dbReference type="GeneID" id="41978334"/>
<comment type="caution">
    <text evidence="8">The sequence shown here is derived from an EMBL/GenBank/DDBJ whole genome shotgun (WGS) entry which is preliminary data.</text>
</comment>
<dbReference type="Pfam" id="PF04082">
    <property type="entry name" value="Fungal_trans"/>
    <property type="match status" value="1"/>
</dbReference>